<proteinExistence type="predicted"/>
<dbReference type="AlphaFoldDB" id="A0A1M6NDX7"/>
<feature type="compositionally biased region" description="Polar residues" evidence="1">
    <location>
        <begin position="20"/>
        <end position="34"/>
    </location>
</feature>
<dbReference type="Proteomes" id="UP000189935">
    <property type="component" value="Chromosome I"/>
</dbReference>
<evidence type="ECO:0000313" key="2">
    <source>
        <dbReference type="EMBL" id="SHJ93952.1"/>
    </source>
</evidence>
<name>A0A1M6NDX7_9BRAD</name>
<sequence length="54" mass="5608">MVALVSDAAHRAPDNPLRVSGSQQDRALSQSSPPGQVLGFLSGAKHLDLLDGKV</sequence>
<gene>
    <name evidence="2" type="ORF">SAMN05444159_1966</name>
</gene>
<dbReference type="EMBL" id="LT670844">
    <property type="protein sequence ID" value="SHJ93952.1"/>
    <property type="molecule type" value="Genomic_DNA"/>
</dbReference>
<feature type="region of interest" description="Disordered" evidence="1">
    <location>
        <begin position="1"/>
        <end position="35"/>
    </location>
</feature>
<dbReference type="RefSeq" id="WP_154071232.1">
    <property type="nucleotide sequence ID" value="NZ_LT670844.1"/>
</dbReference>
<evidence type="ECO:0000256" key="1">
    <source>
        <dbReference type="SAM" id="MobiDB-lite"/>
    </source>
</evidence>
<evidence type="ECO:0000313" key="3">
    <source>
        <dbReference type="Proteomes" id="UP000189935"/>
    </source>
</evidence>
<reference evidence="2 3" key="1">
    <citation type="submission" date="2016-11" db="EMBL/GenBank/DDBJ databases">
        <authorList>
            <person name="Jaros S."/>
            <person name="Januszkiewicz K."/>
            <person name="Wedrychowicz H."/>
        </authorList>
    </citation>
    <scope>NUCLEOTIDE SEQUENCE [LARGE SCALE GENOMIC DNA]</scope>
    <source>
        <strain evidence="2 3">GAS499</strain>
    </source>
</reference>
<protein>
    <submittedName>
        <fullName evidence="2">Uncharacterized protein</fullName>
    </submittedName>
</protein>
<accession>A0A1M6NDX7</accession>
<organism evidence="2 3">
    <name type="scientific">Bradyrhizobium lablabi</name>
    <dbReference type="NCBI Taxonomy" id="722472"/>
    <lineage>
        <taxon>Bacteria</taxon>
        <taxon>Pseudomonadati</taxon>
        <taxon>Pseudomonadota</taxon>
        <taxon>Alphaproteobacteria</taxon>
        <taxon>Hyphomicrobiales</taxon>
        <taxon>Nitrobacteraceae</taxon>
        <taxon>Bradyrhizobium</taxon>
    </lineage>
</organism>